<proteinExistence type="predicted"/>
<accession>A0A067RBT7</accession>
<sequence>MCRQETLLPLAIILMVTLQWGGRLQVVVANDLEDCAARELRCEILCHLVELELQCAKCRSRAPVRFGKRIGENFRLTKEQNPNRSPQLEAMSHSKNLQRVGGLGQDGLCCGQFLSLLLHNSKIGLHKK</sequence>
<dbReference type="InParanoid" id="A0A067RBT7"/>
<evidence type="ECO:0008006" key="4">
    <source>
        <dbReference type="Google" id="ProtNLM"/>
    </source>
</evidence>
<protein>
    <recommendedName>
        <fullName evidence="4">Secreted protein</fullName>
    </recommendedName>
</protein>
<feature type="signal peptide" evidence="1">
    <location>
        <begin position="1"/>
        <end position="29"/>
    </location>
</feature>
<evidence type="ECO:0000313" key="2">
    <source>
        <dbReference type="EMBL" id="KDR17267.1"/>
    </source>
</evidence>
<organism evidence="2 3">
    <name type="scientific">Zootermopsis nevadensis</name>
    <name type="common">Dampwood termite</name>
    <dbReference type="NCBI Taxonomy" id="136037"/>
    <lineage>
        <taxon>Eukaryota</taxon>
        <taxon>Metazoa</taxon>
        <taxon>Ecdysozoa</taxon>
        <taxon>Arthropoda</taxon>
        <taxon>Hexapoda</taxon>
        <taxon>Insecta</taxon>
        <taxon>Pterygota</taxon>
        <taxon>Neoptera</taxon>
        <taxon>Polyneoptera</taxon>
        <taxon>Dictyoptera</taxon>
        <taxon>Blattodea</taxon>
        <taxon>Blattoidea</taxon>
        <taxon>Termitoidae</taxon>
        <taxon>Termopsidae</taxon>
        <taxon>Zootermopsis</taxon>
    </lineage>
</organism>
<gene>
    <name evidence="2" type="ORF">L798_08833</name>
</gene>
<name>A0A067RBT7_ZOONE</name>
<keyword evidence="1" id="KW-0732">Signal</keyword>
<feature type="chain" id="PRO_5001644951" description="Secreted protein" evidence="1">
    <location>
        <begin position="30"/>
        <end position="128"/>
    </location>
</feature>
<keyword evidence="3" id="KW-1185">Reference proteome</keyword>
<evidence type="ECO:0000256" key="1">
    <source>
        <dbReference type="SAM" id="SignalP"/>
    </source>
</evidence>
<dbReference type="EMBL" id="KK852747">
    <property type="protein sequence ID" value="KDR17267.1"/>
    <property type="molecule type" value="Genomic_DNA"/>
</dbReference>
<reference evidence="2 3" key="1">
    <citation type="journal article" date="2014" name="Nat. Commun.">
        <title>Molecular traces of alternative social organization in a termite genome.</title>
        <authorList>
            <person name="Terrapon N."/>
            <person name="Li C."/>
            <person name="Robertson H.M."/>
            <person name="Ji L."/>
            <person name="Meng X."/>
            <person name="Booth W."/>
            <person name="Chen Z."/>
            <person name="Childers C.P."/>
            <person name="Glastad K.M."/>
            <person name="Gokhale K."/>
            <person name="Gowin J."/>
            <person name="Gronenberg W."/>
            <person name="Hermansen R.A."/>
            <person name="Hu H."/>
            <person name="Hunt B.G."/>
            <person name="Huylmans A.K."/>
            <person name="Khalil S.M."/>
            <person name="Mitchell R.D."/>
            <person name="Munoz-Torres M.C."/>
            <person name="Mustard J.A."/>
            <person name="Pan H."/>
            <person name="Reese J.T."/>
            <person name="Scharf M.E."/>
            <person name="Sun F."/>
            <person name="Vogel H."/>
            <person name="Xiao J."/>
            <person name="Yang W."/>
            <person name="Yang Z."/>
            <person name="Yang Z."/>
            <person name="Zhou J."/>
            <person name="Zhu J."/>
            <person name="Brent C.S."/>
            <person name="Elsik C.G."/>
            <person name="Goodisman M.A."/>
            <person name="Liberles D.A."/>
            <person name="Roe R.M."/>
            <person name="Vargo E.L."/>
            <person name="Vilcinskas A."/>
            <person name="Wang J."/>
            <person name="Bornberg-Bauer E."/>
            <person name="Korb J."/>
            <person name="Zhang G."/>
            <person name="Liebig J."/>
        </authorList>
    </citation>
    <scope>NUCLEOTIDE SEQUENCE [LARGE SCALE GENOMIC DNA]</scope>
    <source>
        <tissue evidence="2">Whole organism</tissue>
    </source>
</reference>
<dbReference type="Proteomes" id="UP000027135">
    <property type="component" value="Unassembled WGS sequence"/>
</dbReference>
<dbReference type="AlphaFoldDB" id="A0A067RBT7"/>
<evidence type="ECO:0000313" key="3">
    <source>
        <dbReference type="Proteomes" id="UP000027135"/>
    </source>
</evidence>